<keyword evidence="3" id="KW-0677">Repeat</keyword>
<dbReference type="InterPro" id="IPR026961">
    <property type="entry name" value="PGG_dom"/>
</dbReference>
<keyword evidence="11" id="KW-1185">Reference proteome</keyword>
<sequence>MGRIDVSILKEWFSPTEGVRSSYYDQATKVEGESNVDQAVVEMKDDQATEAEGESNVDQAVVEMKDDQATEAEGESNDDQVANKYQDIINLYMVAKYGSVDAFDRILKRISTAARVSYDDILNRVSPAGNTLLHVAAKHGNENIVTYMTTRSHELIFKKNINGDTALHLAAKAGHLTIVQHLVVIIPRANSIDLLREKNRRKNTALHEALDNGRELVAQYLIQEDHEIAYYENEEGESAFYLAARAGFVNCVTEIIEFSKDQQGIHEQFKKKSPIRAAIKNKNIDVLKVILNKIPISIQLKDEKGRTPIHYAVSLGDLEKVLYLIDKDASIAAQRDNNGLFPIHVAAIGGHVDIINLLLQYLPDPSELLDTYGCNILHHAAKSGRYNVVQYILNNPGFMELINMKDEQGNVPLHLATFNWHPKIVSALTWDNRVDVKLVNHEGMTALDIAESNMLQNPPFRQRLTWSALKSAGTPRFLFRKTHDRMIPTNSYMVDFFKERVNTLLLVSTLVATITFAAGFTMPGGYNSSDTDLGMATMLRNGKFHIFVLCDTMAMYCSSVVVVALIFAQLGDLRLMHTSLSLALPLLGIALTMMSMAFTAGVYLVVSSLRWLSNVVLLLGFTFLVILLILLVPLCMPFSSSNRIVRYLSYYPYYLLLLATSR</sequence>
<dbReference type="Pfam" id="PF13962">
    <property type="entry name" value="PGG"/>
    <property type="match status" value="1"/>
</dbReference>
<dbReference type="PROSITE" id="PS50088">
    <property type="entry name" value="ANK_REPEAT"/>
    <property type="match status" value="3"/>
</dbReference>
<evidence type="ECO:0000256" key="8">
    <source>
        <dbReference type="SAM" id="Phobius"/>
    </source>
</evidence>
<feature type="repeat" description="ANK" evidence="7">
    <location>
        <begin position="304"/>
        <end position="336"/>
    </location>
</feature>
<evidence type="ECO:0000256" key="6">
    <source>
        <dbReference type="ARBA" id="ARBA00023136"/>
    </source>
</evidence>
<evidence type="ECO:0000313" key="11">
    <source>
        <dbReference type="Proteomes" id="UP001291926"/>
    </source>
</evidence>
<evidence type="ECO:0000256" key="3">
    <source>
        <dbReference type="ARBA" id="ARBA00022737"/>
    </source>
</evidence>
<comment type="subcellular location">
    <subcellularLocation>
        <location evidence="1">Membrane</location>
        <topology evidence="1">Multi-pass membrane protein</topology>
    </subcellularLocation>
</comment>
<protein>
    <recommendedName>
        <fullName evidence="9">PGG domain-containing protein</fullName>
    </recommendedName>
</protein>
<feature type="transmembrane region" description="Helical" evidence="8">
    <location>
        <begin position="611"/>
        <end position="632"/>
    </location>
</feature>
<dbReference type="Gene3D" id="1.25.40.20">
    <property type="entry name" value="Ankyrin repeat-containing domain"/>
    <property type="match status" value="3"/>
</dbReference>
<keyword evidence="5 7" id="KW-0040">ANK repeat</keyword>
<feature type="transmembrane region" description="Helical" evidence="8">
    <location>
        <begin position="503"/>
        <end position="526"/>
    </location>
</feature>
<evidence type="ECO:0000313" key="10">
    <source>
        <dbReference type="EMBL" id="KAK4478267.1"/>
    </source>
</evidence>
<dbReference type="InterPro" id="IPR036770">
    <property type="entry name" value="Ankyrin_rpt-contain_sf"/>
</dbReference>
<dbReference type="EMBL" id="JAYDYQ010002688">
    <property type="protein sequence ID" value="KAK4478267.1"/>
    <property type="molecule type" value="Genomic_DNA"/>
</dbReference>
<dbReference type="SMART" id="SM00248">
    <property type="entry name" value="ANK"/>
    <property type="match status" value="9"/>
</dbReference>
<dbReference type="Proteomes" id="UP001291926">
    <property type="component" value="Unassembled WGS sequence"/>
</dbReference>
<evidence type="ECO:0000256" key="7">
    <source>
        <dbReference type="PROSITE-ProRule" id="PRU00023"/>
    </source>
</evidence>
<dbReference type="PROSITE" id="PS50297">
    <property type="entry name" value="ANK_REP_REGION"/>
    <property type="match status" value="3"/>
</dbReference>
<keyword evidence="6 8" id="KW-0472">Membrane</keyword>
<dbReference type="PANTHER" id="PTHR24186">
    <property type="entry name" value="PROTEIN PHOSPHATASE 1 REGULATORY SUBUNIT"/>
    <property type="match status" value="1"/>
</dbReference>
<keyword evidence="4 8" id="KW-1133">Transmembrane helix</keyword>
<feature type="repeat" description="ANK" evidence="7">
    <location>
        <begin position="338"/>
        <end position="360"/>
    </location>
</feature>
<name>A0ABR0CMM0_9LAMI</name>
<feature type="transmembrane region" description="Helical" evidence="8">
    <location>
        <begin position="580"/>
        <end position="605"/>
    </location>
</feature>
<proteinExistence type="predicted"/>
<feature type="transmembrane region" description="Helical" evidence="8">
    <location>
        <begin position="644"/>
        <end position="661"/>
    </location>
</feature>
<keyword evidence="2 8" id="KW-0812">Transmembrane</keyword>
<dbReference type="SUPFAM" id="SSF48403">
    <property type="entry name" value="Ankyrin repeat"/>
    <property type="match status" value="1"/>
</dbReference>
<accession>A0ABR0CMM0</accession>
<reference evidence="10 11" key="1">
    <citation type="journal article" date="2023" name="bioRxiv">
        <title>Genome report: Whole genome sequence and annotation of Penstemon davidsonii.</title>
        <authorList>
            <person name="Ostevik K.L."/>
            <person name="Alabady M."/>
            <person name="Zhang M."/>
            <person name="Rausher M.D."/>
        </authorList>
    </citation>
    <scope>NUCLEOTIDE SEQUENCE [LARGE SCALE GENOMIC DNA]</scope>
    <source>
        <strain evidence="10">DNT005</strain>
        <tissue evidence="10">Whole leaf</tissue>
    </source>
</reference>
<dbReference type="Pfam" id="PF12796">
    <property type="entry name" value="Ank_2"/>
    <property type="match status" value="3"/>
</dbReference>
<evidence type="ECO:0000259" key="9">
    <source>
        <dbReference type="Pfam" id="PF13962"/>
    </source>
</evidence>
<comment type="caution">
    <text evidence="10">The sequence shown here is derived from an EMBL/GenBank/DDBJ whole genome shotgun (WGS) entry which is preliminary data.</text>
</comment>
<evidence type="ECO:0000256" key="1">
    <source>
        <dbReference type="ARBA" id="ARBA00004141"/>
    </source>
</evidence>
<evidence type="ECO:0000256" key="4">
    <source>
        <dbReference type="ARBA" id="ARBA00022989"/>
    </source>
</evidence>
<evidence type="ECO:0000256" key="5">
    <source>
        <dbReference type="ARBA" id="ARBA00023043"/>
    </source>
</evidence>
<feature type="domain" description="PGG" evidence="9">
    <location>
        <begin position="497"/>
        <end position="605"/>
    </location>
</feature>
<evidence type="ECO:0000256" key="2">
    <source>
        <dbReference type="ARBA" id="ARBA00022692"/>
    </source>
</evidence>
<dbReference type="InterPro" id="IPR002110">
    <property type="entry name" value="Ankyrin_rpt"/>
</dbReference>
<gene>
    <name evidence="10" type="ORF">RD792_017554</name>
</gene>
<feature type="transmembrane region" description="Helical" evidence="8">
    <location>
        <begin position="546"/>
        <end position="568"/>
    </location>
</feature>
<organism evidence="10 11">
    <name type="scientific">Penstemon davidsonii</name>
    <dbReference type="NCBI Taxonomy" id="160366"/>
    <lineage>
        <taxon>Eukaryota</taxon>
        <taxon>Viridiplantae</taxon>
        <taxon>Streptophyta</taxon>
        <taxon>Embryophyta</taxon>
        <taxon>Tracheophyta</taxon>
        <taxon>Spermatophyta</taxon>
        <taxon>Magnoliopsida</taxon>
        <taxon>eudicotyledons</taxon>
        <taxon>Gunneridae</taxon>
        <taxon>Pentapetalae</taxon>
        <taxon>asterids</taxon>
        <taxon>lamiids</taxon>
        <taxon>Lamiales</taxon>
        <taxon>Plantaginaceae</taxon>
        <taxon>Cheloneae</taxon>
        <taxon>Penstemon</taxon>
    </lineage>
</organism>
<dbReference type="PANTHER" id="PTHR24186:SF46">
    <property type="entry name" value="PROTEIN ACCELERATED CELL DEATH 6-LIKE"/>
    <property type="match status" value="1"/>
</dbReference>
<feature type="repeat" description="ANK" evidence="7">
    <location>
        <begin position="162"/>
        <end position="183"/>
    </location>
</feature>